<dbReference type="GeneID" id="104718919"/>
<name>A0ABM0U2Z5_CAMSA</name>
<reference evidence="3" key="2">
    <citation type="submission" date="2025-08" db="UniProtKB">
        <authorList>
            <consortium name="RefSeq"/>
        </authorList>
    </citation>
    <scope>IDENTIFICATION</scope>
    <source>
        <tissue evidence="3">Leaf</tissue>
    </source>
</reference>
<sequence length="119" mass="12748">MLHLQQHILSLSYETNSETMENAVMLLSPLAAVKSPKTSPRNLSVAAGSSTLTAVKTPTSAASVSLLLPSPSTPTSHDSIRSESARKRRKLSQTTAAISDFGTKSGFEFGATKKRKRLF</sequence>
<proteinExistence type="predicted"/>
<accession>A0ABM0U2Z5</accession>
<protein>
    <submittedName>
        <fullName evidence="3">Uncharacterized protein LOC104718919</fullName>
    </submittedName>
</protein>
<reference evidence="2" key="1">
    <citation type="journal article" date="2014" name="Nat. Commun.">
        <title>The emerging biofuel crop Camelina sativa retains a highly undifferentiated hexaploid genome structure.</title>
        <authorList>
            <person name="Kagale S."/>
            <person name="Koh C."/>
            <person name="Nixon J."/>
            <person name="Bollina V."/>
            <person name="Clarke W.E."/>
            <person name="Tuteja R."/>
            <person name="Spillane C."/>
            <person name="Robinson S.J."/>
            <person name="Links M.G."/>
            <person name="Clarke C."/>
            <person name="Higgins E.E."/>
            <person name="Huebert T."/>
            <person name="Sharpe A.G."/>
            <person name="Parkin I.A."/>
        </authorList>
    </citation>
    <scope>NUCLEOTIDE SEQUENCE [LARGE SCALE GENOMIC DNA]</scope>
    <source>
        <strain evidence="2">cv. DH55</strain>
    </source>
</reference>
<dbReference type="RefSeq" id="XP_010435046.1">
    <property type="nucleotide sequence ID" value="XM_010436744.2"/>
</dbReference>
<gene>
    <name evidence="3" type="primary">LOC104718919</name>
</gene>
<feature type="compositionally biased region" description="Low complexity" evidence="1">
    <location>
        <begin position="65"/>
        <end position="76"/>
    </location>
</feature>
<organism evidence="2 3">
    <name type="scientific">Camelina sativa</name>
    <name type="common">False flax</name>
    <name type="synonym">Myagrum sativum</name>
    <dbReference type="NCBI Taxonomy" id="90675"/>
    <lineage>
        <taxon>Eukaryota</taxon>
        <taxon>Viridiplantae</taxon>
        <taxon>Streptophyta</taxon>
        <taxon>Embryophyta</taxon>
        <taxon>Tracheophyta</taxon>
        <taxon>Spermatophyta</taxon>
        <taxon>Magnoliopsida</taxon>
        <taxon>eudicotyledons</taxon>
        <taxon>Gunneridae</taxon>
        <taxon>Pentapetalae</taxon>
        <taxon>rosids</taxon>
        <taxon>malvids</taxon>
        <taxon>Brassicales</taxon>
        <taxon>Brassicaceae</taxon>
        <taxon>Camelineae</taxon>
        <taxon>Camelina</taxon>
    </lineage>
</organism>
<keyword evidence="2" id="KW-1185">Reference proteome</keyword>
<dbReference type="Proteomes" id="UP000694864">
    <property type="component" value="Chromosome 10"/>
</dbReference>
<evidence type="ECO:0000256" key="1">
    <source>
        <dbReference type="SAM" id="MobiDB-lite"/>
    </source>
</evidence>
<evidence type="ECO:0000313" key="2">
    <source>
        <dbReference type="Proteomes" id="UP000694864"/>
    </source>
</evidence>
<evidence type="ECO:0000313" key="3">
    <source>
        <dbReference type="RefSeq" id="XP_010435046.1"/>
    </source>
</evidence>
<feature type="region of interest" description="Disordered" evidence="1">
    <location>
        <begin position="65"/>
        <end position="93"/>
    </location>
</feature>